<protein>
    <recommendedName>
        <fullName evidence="5">Secreted protein</fullName>
    </recommendedName>
</protein>
<dbReference type="AlphaFoldDB" id="A0A0D6LH00"/>
<gene>
    <name evidence="3" type="ORF">ANCCEY_13984</name>
</gene>
<keyword evidence="2" id="KW-0732">Signal</keyword>
<keyword evidence="4" id="KW-1185">Reference proteome</keyword>
<dbReference type="Proteomes" id="UP000054495">
    <property type="component" value="Unassembled WGS sequence"/>
</dbReference>
<proteinExistence type="predicted"/>
<organism evidence="3 4">
    <name type="scientific">Ancylostoma ceylanicum</name>
    <dbReference type="NCBI Taxonomy" id="53326"/>
    <lineage>
        <taxon>Eukaryota</taxon>
        <taxon>Metazoa</taxon>
        <taxon>Ecdysozoa</taxon>
        <taxon>Nematoda</taxon>
        <taxon>Chromadorea</taxon>
        <taxon>Rhabditida</taxon>
        <taxon>Rhabditina</taxon>
        <taxon>Rhabditomorpha</taxon>
        <taxon>Strongyloidea</taxon>
        <taxon>Ancylostomatidae</taxon>
        <taxon>Ancylostomatinae</taxon>
        <taxon>Ancylostoma</taxon>
    </lineage>
</organism>
<name>A0A0D6LH00_9BILA</name>
<feature type="signal peptide" evidence="2">
    <location>
        <begin position="1"/>
        <end position="19"/>
    </location>
</feature>
<accession>A0A0D6LH00</accession>
<evidence type="ECO:0008006" key="5">
    <source>
        <dbReference type="Google" id="ProtNLM"/>
    </source>
</evidence>
<evidence type="ECO:0000313" key="4">
    <source>
        <dbReference type="Proteomes" id="UP000054495"/>
    </source>
</evidence>
<evidence type="ECO:0000313" key="3">
    <source>
        <dbReference type="EMBL" id="EPB66922.1"/>
    </source>
</evidence>
<feature type="compositionally biased region" description="Basic and acidic residues" evidence="1">
    <location>
        <begin position="32"/>
        <end position="49"/>
    </location>
</feature>
<feature type="chain" id="PRO_5002306905" description="Secreted protein" evidence="2">
    <location>
        <begin position="20"/>
        <end position="78"/>
    </location>
</feature>
<feature type="region of interest" description="Disordered" evidence="1">
    <location>
        <begin position="32"/>
        <end position="55"/>
    </location>
</feature>
<evidence type="ECO:0000256" key="2">
    <source>
        <dbReference type="SAM" id="SignalP"/>
    </source>
</evidence>
<evidence type="ECO:0000256" key="1">
    <source>
        <dbReference type="SAM" id="MobiDB-lite"/>
    </source>
</evidence>
<reference evidence="3 4" key="1">
    <citation type="submission" date="2013-05" db="EMBL/GenBank/DDBJ databases">
        <title>Draft genome of the parasitic nematode Anyclostoma ceylanicum.</title>
        <authorList>
            <person name="Mitreva M."/>
        </authorList>
    </citation>
    <scope>NUCLEOTIDE SEQUENCE [LARGE SCALE GENOMIC DNA]</scope>
</reference>
<dbReference type="EMBL" id="KE125853">
    <property type="protein sequence ID" value="EPB66922.1"/>
    <property type="molecule type" value="Genomic_DNA"/>
</dbReference>
<sequence length="78" mass="8608">MKFMFRFFLGSLTLLILRGYHTVAILEGGKVRGEKGDREGQGSAPKEEWMGGASSESHITLRGMCLKYGSSNKRAVIN</sequence>